<comment type="caution">
    <text evidence="1">The sequence shown here is derived from an EMBL/GenBank/DDBJ whole genome shotgun (WGS) entry which is preliminary data.</text>
</comment>
<protein>
    <submittedName>
        <fullName evidence="1">Uncharacterized protein</fullName>
    </submittedName>
</protein>
<gene>
    <name evidence="1" type="ORF">C6P64_05935</name>
</gene>
<dbReference type="AlphaFoldDB" id="A0A2S9K6R4"/>
<sequence length="127" mass="14023">MSKKATRRRVYATDIHPVALATLNRQAAAEVILPRIAEHEALTAYQEGCAGWADHEHLSILAHAGLYLVERGLEPQERDTFAAGLDLLDNLAERSTTTADELALLRQMVAAHDRQREQIGRGTTSKP</sequence>
<evidence type="ECO:0000313" key="2">
    <source>
        <dbReference type="Proteomes" id="UP000238589"/>
    </source>
</evidence>
<accession>A0A2S9K6R4</accession>
<reference evidence="1 2" key="1">
    <citation type="submission" date="2018-03" db="EMBL/GenBank/DDBJ databases">
        <title>Comparative genomics illustrates the genes involved in a hyperalkaliphilic mechanisms of Serpentinomonas isolated from highly-alkaline calcium-rich serpentinized springs.</title>
        <authorList>
            <person name="Suzuki S."/>
            <person name="Ishii S."/>
            <person name="Walworth N."/>
            <person name="Bird L."/>
            <person name="Kuenen J.G."/>
            <person name="Nealson K.H."/>
        </authorList>
    </citation>
    <scope>NUCLEOTIDE SEQUENCE [LARGE SCALE GENOMIC DNA]</scope>
    <source>
        <strain evidence="1 2">P1</strain>
    </source>
</reference>
<proteinExistence type="predicted"/>
<dbReference type="EMBL" id="PVLQ01000019">
    <property type="protein sequence ID" value="PRD66107.1"/>
    <property type="molecule type" value="Genomic_DNA"/>
</dbReference>
<keyword evidence="2" id="KW-1185">Reference proteome</keyword>
<evidence type="ECO:0000313" key="1">
    <source>
        <dbReference type="EMBL" id="PRD66107.1"/>
    </source>
</evidence>
<dbReference type="RefSeq" id="WP_105747682.1">
    <property type="nucleotide sequence ID" value="NZ_PVLQ01000019.1"/>
</dbReference>
<dbReference type="Proteomes" id="UP000238589">
    <property type="component" value="Unassembled WGS sequence"/>
</dbReference>
<name>A0A2S9K6R4_9BURK</name>
<organism evidence="1 2">
    <name type="scientific">Malikia granosa</name>
    <dbReference type="NCBI Taxonomy" id="263067"/>
    <lineage>
        <taxon>Bacteria</taxon>
        <taxon>Pseudomonadati</taxon>
        <taxon>Pseudomonadota</taxon>
        <taxon>Betaproteobacteria</taxon>
        <taxon>Burkholderiales</taxon>
        <taxon>Comamonadaceae</taxon>
        <taxon>Malikia</taxon>
    </lineage>
</organism>